<feature type="region of interest" description="Disordered" evidence="7">
    <location>
        <begin position="339"/>
        <end position="446"/>
    </location>
</feature>
<evidence type="ECO:0000256" key="7">
    <source>
        <dbReference type="SAM" id="MobiDB-lite"/>
    </source>
</evidence>
<dbReference type="InterPro" id="IPR047494">
    <property type="entry name" value="KH_I_FXR1_rpt1"/>
</dbReference>
<evidence type="ECO:0000256" key="3">
    <source>
        <dbReference type="ARBA" id="ARBA00022490"/>
    </source>
</evidence>
<dbReference type="GO" id="GO:0048513">
    <property type="term" value="P:animal organ development"/>
    <property type="evidence" value="ECO:0007669"/>
    <property type="project" value="TreeGrafter"/>
</dbReference>
<dbReference type="GO" id="GO:0051028">
    <property type="term" value="P:mRNA transport"/>
    <property type="evidence" value="ECO:0007669"/>
    <property type="project" value="TreeGrafter"/>
</dbReference>
<feature type="compositionally biased region" description="Gly residues" evidence="7">
    <location>
        <begin position="431"/>
        <end position="446"/>
    </location>
</feature>
<comment type="subcellular location">
    <subcellularLocation>
        <location evidence="1">Cytoplasm</location>
        <location evidence="1">Cytoplasmic ribonucleoprotein granule</location>
    </subcellularLocation>
</comment>
<dbReference type="InterPro" id="IPR004088">
    <property type="entry name" value="KH_dom_type_1"/>
</dbReference>
<organism evidence="9 10">
    <name type="scientific">Alaudala cheleensis</name>
    <name type="common">Asian short-toed lark</name>
    <dbReference type="NCBI Taxonomy" id="670337"/>
    <lineage>
        <taxon>Eukaryota</taxon>
        <taxon>Metazoa</taxon>
        <taxon>Chordata</taxon>
        <taxon>Craniata</taxon>
        <taxon>Vertebrata</taxon>
        <taxon>Euteleostomi</taxon>
        <taxon>Archelosauria</taxon>
        <taxon>Archosauria</taxon>
        <taxon>Dinosauria</taxon>
        <taxon>Saurischia</taxon>
        <taxon>Theropoda</taxon>
        <taxon>Coelurosauria</taxon>
        <taxon>Aves</taxon>
        <taxon>Neognathae</taxon>
        <taxon>Neoaves</taxon>
        <taxon>Telluraves</taxon>
        <taxon>Australaves</taxon>
        <taxon>Passeriformes</taxon>
        <taxon>Sylvioidea</taxon>
        <taxon>Alaudidae</taxon>
        <taxon>Alaudala</taxon>
    </lineage>
</organism>
<dbReference type="PROSITE" id="PS50084">
    <property type="entry name" value="KH_TYPE_1"/>
    <property type="match status" value="2"/>
</dbReference>
<dbReference type="InterPro" id="IPR004087">
    <property type="entry name" value="KH_dom"/>
</dbReference>
<dbReference type="GO" id="GO:0045727">
    <property type="term" value="P:positive regulation of translation"/>
    <property type="evidence" value="ECO:0007669"/>
    <property type="project" value="TreeGrafter"/>
</dbReference>
<dbReference type="PANTHER" id="PTHR10603">
    <property type="entry name" value="FRAGILE X MENTAL RETARDATION SYNDROME-RELATED PROTEIN"/>
    <property type="match status" value="1"/>
</dbReference>
<sequence>QFYVIEYAACDATYNEIVTYERLRPVNQNKTVKKNTFFKCTVDVPEDLRDACANENAHKDFKKAVGACRIFYHAETAQLIILSASEATVKRVNILSDMHLRSIRTKLMLMSRNEEATKHLECTKQLAAAFHEEFVVREDLMGLAIGTHGSNIQQARKVPGVTTIELEEDTGTFRIYGETADAVKKARSYLEFVEDFIQVPRNLVGKVIGKNGKVIQEIVDKSGVVRVRIEGDNENKLPREDVSTLLFPADVKLAQLQNRLLGKLHSLKLLLAPLPELFPDVFATKGSGMVPFVFVGTKESIGNVQVLLEYHIAYLKEVEQLRLERLQIDEQLRQIGMGFRPSSARVPEKEKGYTTDESTLSSVQGSRSYSGRGRGRRGPNYTSGYGTNSELSNPSETESERKDELSDWSLAGEDDRESRHQRDNRRRPGGRGRSVSGGRGRGGPRG</sequence>
<comment type="similarity">
    <text evidence="2">Belongs to the FMR1 family.</text>
</comment>
<proteinExistence type="inferred from homology"/>
<dbReference type="InterPro" id="IPR041560">
    <property type="entry name" value="Tudor_FRM1"/>
</dbReference>
<dbReference type="GO" id="GO:0043005">
    <property type="term" value="C:neuron projection"/>
    <property type="evidence" value="ECO:0007669"/>
    <property type="project" value="TreeGrafter"/>
</dbReference>
<feature type="non-terminal residue" evidence="9">
    <location>
        <position position="1"/>
    </location>
</feature>
<dbReference type="CDD" id="cd22507">
    <property type="entry name" value="KH_I_FXR1_rpt2"/>
    <property type="match status" value="1"/>
</dbReference>
<evidence type="ECO:0000313" key="9">
    <source>
        <dbReference type="EMBL" id="NXQ32219.1"/>
    </source>
</evidence>
<feature type="compositionally biased region" description="Polar residues" evidence="7">
    <location>
        <begin position="380"/>
        <end position="396"/>
    </location>
</feature>
<dbReference type="AlphaFoldDB" id="A0A7L2C2T4"/>
<feature type="domain" description="Agenet-like" evidence="8">
    <location>
        <begin position="1"/>
        <end position="26"/>
    </location>
</feature>
<dbReference type="FunFam" id="3.30.1370.10:FF:000004">
    <property type="entry name" value="Fragile X mental retardation 1, isoform CRA_e"/>
    <property type="match status" value="1"/>
</dbReference>
<dbReference type="GO" id="GO:0099577">
    <property type="term" value="P:regulation of translation at presynapse, modulating synaptic transmission"/>
    <property type="evidence" value="ECO:0007669"/>
    <property type="project" value="TreeGrafter"/>
</dbReference>
<dbReference type="InterPro" id="IPR022034">
    <property type="entry name" value="FMR1-like_C_core"/>
</dbReference>
<dbReference type="InterPro" id="IPR040472">
    <property type="entry name" value="FMRP_KH0"/>
</dbReference>
<reference evidence="9 10" key="1">
    <citation type="submission" date="2019-09" db="EMBL/GenBank/DDBJ databases">
        <title>Bird 10,000 Genomes (B10K) Project - Family phase.</title>
        <authorList>
            <person name="Zhang G."/>
        </authorList>
    </citation>
    <scope>NUCLEOTIDE SEQUENCE [LARGE SCALE GENOMIC DNA]</scope>
    <source>
        <strain evidence="9">B10K-DU-001-15</strain>
        <tissue evidence="9">Muscle</tissue>
    </source>
</reference>
<accession>A0A7L2C2T4</accession>
<dbReference type="InterPro" id="IPR040148">
    <property type="entry name" value="FMR1"/>
</dbReference>
<dbReference type="InterPro" id="IPR036612">
    <property type="entry name" value="KH_dom_type_1_sf"/>
</dbReference>
<dbReference type="Pfam" id="PF12235">
    <property type="entry name" value="FXMRP1_C_core"/>
    <property type="match status" value="1"/>
</dbReference>
<comment type="caution">
    <text evidence="9">The sequence shown here is derived from an EMBL/GenBank/DDBJ whole genome shotgun (WGS) entry which is preliminary data.</text>
</comment>
<dbReference type="GO" id="GO:0043488">
    <property type="term" value="P:regulation of mRNA stability"/>
    <property type="evidence" value="ECO:0007669"/>
    <property type="project" value="TreeGrafter"/>
</dbReference>
<dbReference type="GO" id="GO:0005634">
    <property type="term" value="C:nucleus"/>
    <property type="evidence" value="ECO:0007669"/>
    <property type="project" value="TreeGrafter"/>
</dbReference>
<dbReference type="PROSITE" id="PS51641">
    <property type="entry name" value="AGENET_LIKE"/>
    <property type="match status" value="1"/>
</dbReference>
<dbReference type="GO" id="GO:0048170">
    <property type="term" value="P:positive regulation of long-term neuronal synaptic plasticity"/>
    <property type="evidence" value="ECO:0007669"/>
    <property type="project" value="TreeGrafter"/>
</dbReference>
<dbReference type="GO" id="GO:0010494">
    <property type="term" value="C:cytoplasmic stress granule"/>
    <property type="evidence" value="ECO:0007669"/>
    <property type="project" value="TreeGrafter"/>
</dbReference>
<evidence type="ECO:0000313" key="10">
    <source>
        <dbReference type="Proteomes" id="UP000571582"/>
    </source>
</evidence>
<keyword evidence="10" id="KW-1185">Reference proteome</keyword>
<evidence type="ECO:0000256" key="5">
    <source>
        <dbReference type="ARBA" id="ARBA00022884"/>
    </source>
</evidence>
<dbReference type="CDD" id="cd22504">
    <property type="entry name" value="KH_I_FXR1_rpt1"/>
    <property type="match status" value="1"/>
</dbReference>
<keyword evidence="5 6" id="KW-0694">RNA-binding</keyword>
<keyword evidence="3" id="KW-0963">Cytoplasm</keyword>
<dbReference type="Pfam" id="PF00013">
    <property type="entry name" value="KH_1"/>
    <property type="match status" value="2"/>
</dbReference>
<keyword evidence="4" id="KW-0677">Repeat</keyword>
<feature type="non-terminal residue" evidence="9">
    <location>
        <position position="446"/>
    </location>
</feature>
<dbReference type="Pfam" id="PF17904">
    <property type="entry name" value="KH_9"/>
    <property type="match status" value="1"/>
</dbReference>
<dbReference type="SMART" id="SM00322">
    <property type="entry name" value="KH"/>
    <property type="match status" value="2"/>
</dbReference>
<dbReference type="InterPro" id="IPR047495">
    <property type="entry name" value="KH_I_FXR1_rpt2"/>
</dbReference>
<evidence type="ECO:0000256" key="4">
    <source>
        <dbReference type="ARBA" id="ARBA00022737"/>
    </source>
</evidence>
<evidence type="ECO:0000259" key="8">
    <source>
        <dbReference type="PROSITE" id="PS51641"/>
    </source>
</evidence>
<dbReference type="Gene3D" id="2.30.30.140">
    <property type="match status" value="1"/>
</dbReference>
<protein>
    <submittedName>
        <fullName evidence="9">FXR1 protein</fullName>
    </submittedName>
</protein>
<dbReference type="PANTHER" id="PTHR10603:SF6">
    <property type="entry name" value="RNA-BINDING PROTEIN FXR1"/>
    <property type="match status" value="1"/>
</dbReference>
<name>A0A7L2C2T4_9PASS</name>
<dbReference type="Proteomes" id="UP000571582">
    <property type="component" value="Unassembled WGS sequence"/>
</dbReference>
<evidence type="ECO:0000256" key="2">
    <source>
        <dbReference type="ARBA" id="ARBA00006633"/>
    </source>
</evidence>
<evidence type="ECO:0000256" key="6">
    <source>
        <dbReference type="PROSITE-ProRule" id="PRU00117"/>
    </source>
</evidence>
<gene>
    <name evidence="9" type="primary">Fxr1_0</name>
    <name evidence="9" type="ORF">ALACHE_R10512</name>
</gene>
<dbReference type="GO" id="GO:0045182">
    <property type="term" value="F:translation regulator activity"/>
    <property type="evidence" value="ECO:0007669"/>
    <property type="project" value="TreeGrafter"/>
</dbReference>
<dbReference type="EMBL" id="VWYE01019472">
    <property type="protein sequence ID" value="NXQ32219.1"/>
    <property type="molecule type" value="Genomic_DNA"/>
</dbReference>
<dbReference type="SUPFAM" id="SSF54791">
    <property type="entry name" value="Eukaryotic type KH-domain (KH-domain type I)"/>
    <property type="match status" value="2"/>
</dbReference>
<evidence type="ECO:0000256" key="1">
    <source>
        <dbReference type="ARBA" id="ARBA00004331"/>
    </source>
</evidence>
<dbReference type="GO" id="GO:0098793">
    <property type="term" value="C:presynapse"/>
    <property type="evidence" value="ECO:0007669"/>
    <property type="project" value="GOC"/>
</dbReference>
<dbReference type="GO" id="GO:0003730">
    <property type="term" value="F:mRNA 3'-UTR binding"/>
    <property type="evidence" value="ECO:0007669"/>
    <property type="project" value="TreeGrafter"/>
</dbReference>
<feature type="compositionally biased region" description="Low complexity" evidence="7">
    <location>
        <begin position="361"/>
        <end position="371"/>
    </location>
</feature>
<dbReference type="Gene3D" id="3.30.1370.10">
    <property type="entry name" value="K Homology domain, type 1"/>
    <property type="match status" value="3"/>
</dbReference>